<dbReference type="PANTHER" id="PTHR34187:SF2">
    <property type="entry name" value="DUF202 DOMAIN-CONTAINING PROTEIN"/>
    <property type="match status" value="1"/>
</dbReference>
<comment type="caution">
    <text evidence="8">The sequence shown here is derived from an EMBL/GenBank/DDBJ whole genome shotgun (WGS) entry which is preliminary data.</text>
</comment>
<sequence length="115" mass="12065">MSPEIPKRATPNTGSRARDHLANERTYLAWLRTGISMAALGVAAAKFAPHRGIHAVISGGILIFAGLLVGAYGTVRYRSVGQQLDAGLYAPARFGLITAATLITLLALIAVVVLL</sequence>
<dbReference type="Pfam" id="PF02656">
    <property type="entry name" value="DUF202"/>
    <property type="match status" value="1"/>
</dbReference>
<keyword evidence="2" id="KW-1003">Cell membrane</keyword>
<keyword evidence="9" id="KW-1185">Reference proteome</keyword>
<reference evidence="8" key="1">
    <citation type="submission" date="2022-06" db="EMBL/GenBank/DDBJ databases">
        <title>Draft genome sequence of Streptomyces sp. RB6PN25 isolated from peat swamp forest in Thailand.</title>
        <authorList>
            <person name="Duangmal K."/>
            <person name="Klaysubun C."/>
        </authorList>
    </citation>
    <scope>NUCLEOTIDE SEQUENCE</scope>
    <source>
        <strain evidence="8">RB6PN25</strain>
    </source>
</reference>
<dbReference type="InterPro" id="IPR052053">
    <property type="entry name" value="IM_YidH-like"/>
</dbReference>
<comment type="subcellular location">
    <subcellularLocation>
        <location evidence="1">Cell membrane</location>
        <topology evidence="1">Multi-pass membrane protein</topology>
    </subcellularLocation>
</comment>
<evidence type="ECO:0000256" key="2">
    <source>
        <dbReference type="ARBA" id="ARBA00022475"/>
    </source>
</evidence>
<protein>
    <submittedName>
        <fullName evidence="8">DUF202 domain-containing protein</fullName>
    </submittedName>
</protein>
<evidence type="ECO:0000256" key="4">
    <source>
        <dbReference type="ARBA" id="ARBA00022989"/>
    </source>
</evidence>
<dbReference type="InterPro" id="IPR003807">
    <property type="entry name" value="DUF202"/>
</dbReference>
<feature type="transmembrane region" description="Helical" evidence="6">
    <location>
        <begin position="94"/>
        <end position="114"/>
    </location>
</feature>
<keyword evidence="3 6" id="KW-0812">Transmembrane</keyword>
<keyword evidence="5 6" id="KW-0472">Membrane</keyword>
<dbReference type="Proteomes" id="UP001057702">
    <property type="component" value="Unassembled WGS sequence"/>
</dbReference>
<keyword evidence="4 6" id="KW-1133">Transmembrane helix</keyword>
<evidence type="ECO:0000256" key="3">
    <source>
        <dbReference type="ARBA" id="ARBA00022692"/>
    </source>
</evidence>
<evidence type="ECO:0000256" key="1">
    <source>
        <dbReference type="ARBA" id="ARBA00004651"/>
    </source>
</evidence>
<proteinExistence type="predicted"/>
<dbReference type="EMBL" id="JANFNG010000019">
    <property type="protein sequence ID" value="MCQ4083144.1"/>
    <property type="molecule type" value="Genomic_DNA"/>
</dbReference>
<name>A0ABT1PZP1_9ACTN</name>
<evidence type="ECO:0000256" key="5">
    <source>
        <dbReference type="ARBA" id="ARBA00023136"/>
    </source>
</evidence>
<evidence type="ECO:0000313" key="9">
    <source>
        <dbReference type="Proteomes" id="UP001057702"/>
    </source>
</evidence>
<evidence type="ECO:0000259" key="7">
    <source>
        <dbReference type="Pfam" id="PF02656"/>
    </source>
</evidence>
<dbReference type="RefSeq" id="WP_255922070.1">
    <property type="nucleotide sequence ID" value="NZ_JANFNG010000019.1"/>
</dbReference>
<feature type="transmembrane region" description="Helical" evidence="6">
    <location>
        <begin position="55"/>
        <end position="74"/>
    </location>
</feature>
<organism evidence="8 9">
    <name type="scientific">Streptomyces humicola</name>
    <dbReference type="NCBI Taxonomy" id="2953240"/>
    <lineage>
        <taxon>Bacteria</taxon>
        <taxon>Bacillati</taxon>
        <taxon>Actinomycetota</taxon>
        <taxon>Actinomycetes</taxon>
        <taxon>Kitasatosporales</taxon>
        <taxon>Streptomycetaceae</taxon>
        <taxon>Streptomyces</taxon>
    </lineage>
</organism>
<dbReference type="PANTHER" id="PTHR34187">
    <property type="entry name" value="FGR18P"/>
    <property type="match status" value="1"/>
</dbReference>
<evidence type="ECO:0000313" key="8">
    <source>
        <dbReference type="EMBL" id="MCQ4083144.1"/>
    </source>
</evidence>
<accession>A0ABT1PZP1</accession>
<feature type="domain" description="DUF202" evidence="7">
    <location>
        <begin position="18"/>
        <end position="81"/>
    </location>
</feature>
<evidence type="ECO:0000256" key="6">
    <source>
        <dbReference type="SAM" id="Phobius"/>
    </source>
</evidence>
<gene>
    <name evidence="8" type="ORF">NGB36_21675</name>
</gene>